<dbReference type="AlphaFoldDB" id="A0A3L7JXN5"/>
<feature type="transmembrane region" description="Helical" evidence="1">
    <location>
        <begin position="185"/>
        <end position="207"/>
    </location>
</feature>
<feature type="transmembrane region" description="Helical" evidence="1">
    <location>
        <begin position="81"/>
        <end position="104"/>
    </location>
</feature>
<evidence type="ECO:0000256" key="1">
    <source>
        <dbReference type="SAM" id="Phobius"/>
    </source>
</evidence>
<organism evidence="2 3">
    <name type="scientific">Falsibacillus albus</name>
    <dbReference type="NCBI Taxonomy" id="2478915"/>
    <lineage>
        <taxon>Bacteria</taxon>
        <taxon>Bacillati</taxon>
        <taxon>Bacillota</taxon>
        <taxon>Bacilli</taxon>
        <taxon>Bacillales</taxon>
        <taxon>Bacillaceae</taxon>
        <taxon>Falsibacillus</taxon>
    </lineage>
</organism>
<feature type="transmembrane region" description="Helical" evidence="1">
    <location>
        <begin position="149"/>
        <end position="173"/>
    </location>
</feature>
<comment type="caution">
    <text evidence="2">The sequence shown here is derived from an EMBL/GenBank/DDBJ whole genome shotgun (WGS) entry which is preliminary data.</text>
</comment>
<evidence type="ECO:0008006" key="4">
    <source>
        <dbReference type="Google" id="ProtNLM"/>
    </source>
</evidence>
<dbReference type="OrthoDB" id="2705958at2"/>
<keyword evidence="1" id="KW-1133">Transmembrane helix</keyword>
<proteinExistence type="predicted"/>
<feature type="transmembrane region" description="Helical" evidence="1">
    <location>
        <begin position="116"/>
        <end position="137"/>
    </location>
</feature>
<name>A0A3L7JXN5_9BACI</name>
<sequence length="213" mass="25294">MIQCKDRYLKELEREMAFHPDKNNILSEYEVHVQELLDELLKEGIPEVEWEFYLSDRIGYPKEIAVLWQQEQSITPRKTQWIFMFINLCLFLGGSGLTFLYNWLHWTWIDQIWSGMTSVTSVIMLVYSLFWVLLGYEIGKEFGHGGKRLLIRTFIFTLLPNLVLMSLTVFRFIPYKWFEPLLDGPFILLCIVITLCLYPISWAGYCWGKRISV</sequence>
<dbReference type="RefSeq" id="WP_121680651.1">
    <property type="nucleotide sequence ID" value="NZ_RCVZ01000006.1"/>
</dbReference>
<evidence type="ECO:0000313" key="2">
    <source>
        <dbReference type="EMBL" id="RLQ95536.1"/>
    </source>
</evidence>
<keyword evidence="1" id="KW-0812">Transmembrane</keyword>
<keyword evidence="1" id="KW-0472">Membrane</keyword>
<keyword evidence="3" id="KW-1185">Reference proteome</keyword>
<reference evidence="2 3" key="1">
    <citation type="submission" date="2018-10" db="EMBL/GenBank/DDBJ databases">
        <title>Falsibacillus sp. genome draft.</title>
        <authorList>
            <person name="Shi S."/>
        </authorList>
    </citation>
    <scope>NUCLEOTIDE SEQUENCE [LARGE SCALE GENOMIC DNA]</scope>
    <source>
        <strain evidence="2 3">GY 10110</strain>
    </source>
</reference>
<protein>
    <recommendedName>
        <fullName evidence="4">DUF1129 family protein</fullName>
    </recommendedName>
</protein>
<evidence type="ECO:0000313" key="3">
    <source>
        <dbReference type="Proteomes" id="UP000276770"/>
    </source>
</evidence>
<gene>
    <name evidence="2" type="ORF">D9X91_10935</name>
</gene>
<dbReference type="Proteomes" id="UP000276770">
    <property type="component" value="Unassembled WGS sequence"/>
</dbReference>
<dbReference type="EMBL" id="RCVZ01000006">
    <property type="protein sequence ID" value="RLQ95536.1"/>
    <property type="molecule type" value="Genomic_DNA"/>
</dbReference>
<accession>A0A3L7JXN5</accession>